<protein>
    <recommendedName>
        <fullName evidence="5">Lipoprotein</fullName>
    </recommendedName>
</protein>
<evidence type="ECO:0000313" key="4">
    <source>
        <dbReference type="Proteomes" id="UP000181981"/>
    </source>
</evidence>
<sequence length="119" mass="13620">MKTKILLVFGVIFLTLSCEKEGNNYIKPLNEISACGYDDPLNQLDWLKSKIIEGKDPSKTSFIENAWIKEYEEEDIVVVDFGLTSSMFSTFNCSGESITIDDQSFYDSLGEEELIYKYE</sequence>
<organism evidence="2 4">
    <name type="scientific">Draconibacterium orientale</name>
    <dbReference type="NCBI Taxonomy" id="1168034"/>
    <lineage>
        <taxon>Bacteria</taxon>
        <taxon>Pseudomonadati</taxon>
        <taxon>Bacteroidota</taxon>
        <taxon>Bacteroidia</taxon>
        <taxon>Marinilabiliales</taxon>
        <taxon>Prolixibacteraceae</taxon>
        <taxon>Draconibacterium</taxon>
    </lineage>
</organism>
<reference evidence="2 4" key="2">
    <citation type="submission" date="2016-10" db="EMBL/GenBank/DDBJ databases">
        <authorList>
            <person name="de Groot N.N."/>
        </authorList>
    </citation>
    <scope>NUCLEOTIDE SEQUENCE [LARGE SCALE GENOMIC DNA]</scope>
    <source>
        <strain evidence="2 4">DSM 25947</strain>
    </source>
</reference>
<dbReference type="HOGENOM" id="CLU_2057661_0_0_10"/>
<dbReference type="AlphaFoldDB" id="X5E2D8"/>
<dbReference type="STRING" id="1168034.FH5T_05275"/>
<dbReference type="KEGG" id="dori:FH5T_05275"/>
<gene>
    <name evidence="1" type="ORF">FH5T_05275</name>
    <name evidence="2" type="ORF">SAMN05444285_108108</name>
</gene>
<accession>X5E2D8</accession>
<proteinExistence type="predicted"/>
<reference evidence="1 3" key="1">
    <citation type="submission" date="2014-03" db="EMBL/GenBank/DDBJ databases">
        <title>Complete genome sequence of a deeply braunched marine Bacteroidia bacterium Draconibacterium orientale type strain FH5T.</title>
        <authorList>
            <person name="Li X."/>
            <person name="Wang X."/>
            <person name="Xie Z."/>
            <person name="Du Z."/>
            <person name="Chen G."/>
        </authorList>
    </citation>
    <scope>NUCLEOTIDE SEQUENCE [LARGE SCALE GENOMIC DNA]</scope>
    <source>
        <strain evidence="1 3">FH5</strain>
    </source>
</reference>
<evidence type="ECO:0000313" key="1">
    <source>
        <dbReference type="EMBL" id="AHW61625.1"/>
    </source>
</evidence>
<evidence type="ECO:0008006" key="5">
    <source>
        <dbReference type="Google" id="ProtNLM"/>
    </source>
</evidence>
<dbReference type="RefSeq" id="WP_038556433.1">
    <property type="nucleotide sequence ID" value="NZ_FOHT01000008.1"/>
</dbReference>
<evidence type="ECO:0000313" key="3">
    <source>
        <dbReference type="Proteomes" id="UP000023772"/>
    </source>
</evidence>
<dbReference type="EMBL" id="FOHT01000008">
    <property type="protein sequence ID" value="SET24357.1"/>
    <property type="molecule type" value="Genomic_DNA"/>
</dbReference>
<dbReference type="Proteomes" id="UP000181981">
    <property type="component" value="Unassembled WGS sequence"/>
</dbReference>
<evidence type="ECO:0000313" key="2">
    <source>
        <dbReference type="EMBL" id="SET24357.1"/>
    </source>
</evidence>
<dbReference type="EMBL" id="CP007451">
    <property type="protein sequence ID" value="AHW61625.1"/>
    <property type="molecule type" value="Genomic_DNA"/>
</dbReference>
<name>X5E2D8_9BACT</name>
<dbReference type="PROSITE" id="PS51257">
    <property type="entry name" value="PROKAR_LIPOPROTEIN"/>
    <property type="match status" value="1"/>
</dbReference>
<keyword evidence="3" id="KW-1185">Reference proteome</keyword>
<dbReference type="Proteomes" id="UP000023772">
    <property type="component" value="Chromosome"/>
</dbReference>
<dbReference type="OrthoDB" id="1098690at2"/>